<accession>A0A2C9DCU0</accession>
<dbReference type="EMBL" id="LT960614">
    <property type="protein sequence ID" value="SON58134.1"/>
    <property type="molecule type" value="Genomic_DNA"/>
</dbReference>
<keyword evidence="2" id="KW-0732">Signal</keyword>
<sequence length="129" mass="13384">MASLKGCLLGGIIMLAGALPQAASAQAYVDQPLESGPGGAYVPQMPPGLRPIAQPKVPAVIKKQRAAPAQVKKAATRSTPETPHIVLPTVGHGTNTFIDLAAEREWPSTARAREVLAASKDTGSSEKPR</sequence>
<gene>
    <name evidence="3" type="ORF">HDIA_4593</name>
</gene>
<feature type="chain" id="PRO_5012203399" evidence="2">
    <location>
        <begin position="28"/>
        <end position="129"/>
    </location>
</feature>
<dbReference type="Proteomes" id="UP000223606">
    <property type="component" value="Chromosome 1"/>
</dbReference>
<organism evidence="3 4">
    <name type="scientific">Hartmannibacter diazotrophicus</name>
    <dbReference type="NCBI Taxonomy" id="1482074"/>
    <lineage>
        <taxon>Bacteria</taxon>
        <taxon>Pseudomonadati</taxon>
        <taxon>Pseudomonadota</taxon>
        <taxon>Alphaproteobacteria</taxon>
        <taxon>Hyphomicrobiales</taxon>
        <taxon>Pleomorphomonadaceae</taxon>
        <taxon>Hartmannibacter</taxon>
    </lineage>
</organism>
<feature type="region of interest" description="Disordered" evidence="1">
    <location>
        <begin position="68"/>
        <end position="89"/>
    </location>
</feature>
<reference evidence="4" key="1">
    <citation type="submission" date="2017-09" db="EMBL/GenBank/DDBJ databases">
        <title>Genome sequence of Nannocystis excedens DSM 71.</title>
        <authorList>
            <person name="Blom J."/>
        </authorList>
    </citation>
    <scope>NUCLEOTIDE SEQUENCE [LARGE SCALE GENOMIC DNA]</scope>
    <source>
        <strain evidence="4">type strain: E19</strain>
    </source>
</reference>
<protein>
    <submittedName>
        <fullName evidence="3">Uncharacterized protein</fullName>
    </submittedName>
</protein>
<dbReference type="AlphaFoldDB" id="A0A2C9DCU0"/>
<evidence type="ECO:0000256" key="1">
    <source>
        <dbReference type="SAM" id="MobiDB-lite"/>
    </source>
</evidence>
<evidence type="ECO:0000313" key="4">
    <source>
        <dbReference type="Proteomes" id="UP000223606"/>
    </source>
</evidence>
<evidence type="ECO:0000256" key="2">
    <source>
        <dbReference type="SAM" id="SignalP"/>
    </source>
</evidence>
<name>A0A2C9DCU0_9HYPH</name>
<proteinExistence type="predicted"/>
<evidence type="ECO:0000313" key="3">
    <source>
        <dbReference type="EMBL" id="SON58134.1"/>
    </source>
</evidence>
<feature type="signal peptide" evidence="2">
    <location>
        <begin position="1"/>
        <end position="27"/>
    </location>
</feature>
<keyword evidence="4" id="KW-1185">Reference proteome</keyword>
<dbReference type="KEGG" id="hdi:HDIA_4593"/>